<keyword evidence="3" id="KW-0378">Hydrolase</keyword>
<evidence type="ECO:0000256" key="1">
    <source>
        <dbReference type="ARBA" id="ARBA00000798"/>
    </source>
</evidence>
<evidence type="ECO:0000259" key="5">
    <source>
        <dbReference type="PROSITE" id="PS50035"/>
    </source>
</evidence>
<gene>
    <name evidence="6" type="ordered locus">Msip34_2436</name>
</gene>
<dbReference type="GO" id="GO:0004630">
    <property type="term" value="F:phospholipase D activity"/>
    <property type="evidence" value="ECO:0007669"/>
    <property type="project" value="UniProtKB-EC"/>
</dbReference>
<dbReference type="KEGG" id="mei:Msip34_2436"/>
<dbReference type="SMART" id="SM00155">
    <property type="entry name" value="PLDc"/>
    <property type="match status" value="2"/>
</dbReference>
<evidence type="ECO:0000256" key="3">
    <source>
        <dbReference type="ARBA" id="ARBA00022801"/>
    </source>
</evidence>
<dbReference type="PROSITE" id="PS50035">
    <property type="entry name" value="PLD"/>
    <property type="match status" value="1"/>
</dbReference>
<dbReference type="Proteomes" id="UP000002743">
    <property type="component" value="Chromosome"/>
</dbReference>
<accession>C6XAD2</accession>
<dbReference type="PANTHER" id="PTHR18896">
    <property type="entry name" value="PHOSPHOLIPASE D"/>
    <property type="match status" value="1"/>
</dbReference>
<dbReference type="OrthoDB" id="8828485at2"/>
<comment type="catalytic activity">
    <reaction evidence="1">
        <text>a 1,2-diacyl-sn-glycero-3-phosphocholine + H2O = a 1,2-diacyl-sn-glycero-3-phosphate + choline + H(+)</text>
        <dbReference type="Rhea" id="RHEA:14445"/>
        <dbReference type="ChEBI" id="CHEBI:15354"/>
        <dbReference type="ChEBI" id="CHEBI:15377"/>
        <dbReference type="ChEBI" id="CHEBI:15378"/>
        <dbReference type="ChEBI" id="CHEBI:57643"/>
        <dbReference type="ChEBI" id="CHEBI:58608"/>
        <dbReference type="EC" id="3.1.4.4"/>
    </reaction>
</comment>
<dbReference type="SUPFAM" id="SSF56024">
    <property type="entry name" value="Phospholipase D/nuclease"/>
    <property type="match status" value="2"/>
</dbReference>
<dbReference type="PANTHER" id="PTHR18896:SF76">
    <property type="entry name" value="PHOSPHOLIPASE"/>
    <property type="match status" value="1"/>
</dbReference>
<reference evidence="7" key="1">
    <citation type="submission" date="2009-07" db="EMBL/GenBank/DDBJ databases">
        <title>Complete sequence of chromosome of Methylovorus sp. SIP3-4.</title>
        <authorList>
            <person name="Lucas S."/>
            <person name="Copeland A."/>
            <person name="Lapidus A."/>
            <person name="Glavina del Rio T."/>
            <person name="Tice H."/>
            <person name="Bruce D."/>
            <person name="Goodwin L."/>
            <person name="Pitluck S."/>
            <person name="Clum A."/>
            <person name="Larimer F."/>
            <person name="Land M."/>
            <person name="Hauser L."/>
            <person name="Kyrpides N."/>
            <person name="Mikhailova N."/>
            <person name="Kayluzhnaya M."/>
            <person name="Chistoserdova L."/>
        </authorList>
    </citation>
    <scope>NUCLEOTIDE SEQUENCE [LARGE SCALE GENOMIC DNA]</scope>
    <source>
        <strain evidence="7">SIP3-4</strain>
    </source>
</reference>
<dbReference type="RefSeq" id="WP_015830941.1">
    <property type="nucleotide sequence ID" value="NC_012969.1"/>
</dbReference>
<protein>
    <submittedName>
        <fullName evidence="6">Phospholipase D/Transphosphatidylase</fullName>
    </submittedName>
</protein>
<reference evidence="6 7" key="2">
    <citation type="journal article" date="2011" name="J. Bacteriol.">
        <title>Genomes of three methylotrophs from a single niche uncover genetic and metabolic divergence of Methylophilaceae.</title>
        <authorList>
            <person name="Lapidus A."/>
            <person name="Clum A."/>
            <person name="Labutti K."/>
            <person name="Kaluzhnaya M.G."/>
            <person name="Lim S."/>
            <person name="Beck D.A."/>
            <person name="Glavina Del Rio T."/>
            <person name="Nolan M."/>
            <person name="Mavromatis K."/>
            <person name="Huntemann M."/>
            <person name="Lucas S."/>
            <person name="Lidstrom M.E."/>
            <person name="Ivanova N."/>
            <person name="Chistoserdova L."/>
        </authorList>
    </citation>
    <scope>NUCLEOTIDE SEQUENCE [LARGE SCALE GENOMIC DNA]</scope>
    <source>
        <strain evidence="6 7">SIP3-4</strain>
    </source>
</reference>
<dbReference type="Gene3D" id="3.30.870.10">
    <property type="entry name" value="Endonuclease Chain A"/>
    <property type="match status" value="2"/>
</dbReference>
<proteinExistence type="predicted"/>
<evidence type="ECO:0000256" key="4">
    <source>
        <dbReference type="ARBA" id="ARBA00023098"/>
    </source>
</evidence>
<keyword evidence="4" id="KW-0443">Lipid metabolism</keyword>
<dbReference type="EMBL" id="CP001674">
    <property type="protein sequence ID" value="ACT51673.1"/>
    <property type="molecule type" value="Genomic_DNA"/>
</dbReference>
<keyword evidence="7" id="KW-1185">Reference proteome</keyword>
<dbReference type="InterPro" id="IPR001736">
    <property type="entry name" value="PLipase_D/transphosphatidylase"/>
</dbReference>
<dbReference type="GO" id="GO:0009395">
    <property type="term" value="P:phospholipid catabolic process"/>
    <property type="evidence" value="ECO:0007669"/>
    <property type="project" value="TreeGrafter"/>
</dbReference>
<dbReference type="STRING" id="582744.Msip34_2436"/>
<keyword evidence="2" id="KW-0677">Repeat</keyword>
<evidence type="ECO:0000313" key="7">
    <source>
        <dbReference type="Proteomes" id="UP000002743"/>
    </source>
</evidence>
<feature type="domain" description="PLD phosphodiesterase" evidence="5">
    <location>
        <begin position="568"/>
        <end position="595"/>
    </location>
</feature>
<evidence type="ECO:0000256" key="2">
    <source>
        <dbReference type="ARBA" id="ARBA00022737"/>
    </source>
</evidence>
<dbReference type="InterPro" id="IPR015679">
    <property type="entry name" value="PLipase_D_fam"/>
</dbReference>
<organism evidence="6 7">
    <name type="scientific">Methylovorus glucosotrophus (strain SIP3-4)</name>
    <dbReference type="NCBI Taxonomy" id="582744"/>
    <lineage>
        <taxon>Bacteria</taxon>
        <taxon>Pseudomonadati</taxon>
        <taxon>Pseudomonadota</taxon>
        <taxon>Betaproteobacteria</taxon>
        <taxon>Nitrosomonadales</taxon>
        <taxon>Methylophilaceae</taxon>
        <taxon>Methylovorus</taxon>
    </lineage>
</organism>
<dbReference type="HOGENOM" id="CLU_013419_1_0_4"/>
<dbReference type="AlphaFoldDB" id="C6XAD2"/>
<evidence type="ECO:0000313" key="6">
    <source>
        <dbReference type="EMBL" id="ACT51673.1"/>
    </source>
</evidence>
<dbReference type="eggNOG" id="COG1502">
    <property type="taxonomic scope" value="Bacteria"/>
</dbReference>
<dbReference type="InterPro" id="IPR025202">
    <property type="entry name" value="PLD-like_dom"/>
</dbReference>
<name>C6XAD2_METGS</name>
<dbReference type="Pfam" id="PF13091">
    <property type="entry name" value="PLDc_2"/>
    <property type="match status" value="1"/>
</dbReference>
<sequence length="680" mass="75938">MKPHDPYKTHNRVTAPLDKETCEVTASFQWLLEKSRSHPITEGNRIETLICGQEGFGRIAQDIEHARGSLCIVCWGFDPGMALVRGEGQANYPWANGLPYGELLRRKAAEGVQIRLLVWYNSSGSSVQNNLVGYVATGNTPPGGTLTSTWDERNPNAKTPKPLADVRQDYCIHWWRDATTGRIPNLTVRCRDGVVDKVQASVKDEPIKPSQQGGAVLGVFDEQTLIEKYATHHQKPILIDYDHADGEHAVGYVMGLNSVTDYWDDAQHLFDSHLREQDFSTQAELKAAEEKGIRTDAIVQTALKAGQPISRKPFQDYACRIHGPALQDVWINFARAWNRATALPPLMVPFQRNRPPAPKQPAPLNTALNPSRLSQPVETSAASHVARLQIVRTQPEEAYQGEENTAYDQSIKLAYMHAASNARRYIYIENQYFFYEPWAEQLKTQRQSYLQAHQNVKNPCQNVGLLHLMVVIPQPENAGMVPRTYDTIKALGHGDAMPGQQAAVTAPVKSSFLKTSEQEIAAHAAQVKTPTLDKEGVLIQDGKSLRMKVLIAKMATANPPGGKLGSSRDIYIHSKLMLVDDNFMTLGSANLNLRSMAADSEINVATDSIPHNRELRKRIWSLQTGGLYDGGNAYSDSMDDTFEKWKKLAERNARHIEKNERFEGFIVAFKDERVAKDRVG</sequence>